<dbReference type="EMBL" id="ML210283">
    <property type="protein sequence ID" value="TFK20929.1"/>
    <property type="molecule type" value="Genomic_DNA"/>
</dbReference>
<accession>A0A5C3KKR2</accession>
<feature type="domain" description="Aminoglycoside phosphotransferase" evidence="1">
    <location>
        <begin position="221"/>
        <end position="287"/>
    </location>
</feature>
<dbReference type="AlphaFoldDB" id="A0A5C3KKR2"/>
<evidence type="ECO:0000313" key="2">
    <source>
        <dbReference type="EMBL" id="TFK20929.1"/>
    </source>
</evidence>
<dbReference type="PANTHER" id="PTHR21310:SF15">
    <property type="entry name" value="AMINOGLYCOSIDE PHOSPHOTRANSFERASE DOMAIN-CONTAINING PROTEIN"/>
    <property type="match status" value="1"/>
</dbReference>
<protein>
    <recommendedName>
        <fullName evidence="1">Aminoglycoside phosphotransferase domain-containing protein</fullName>
    </recommendedName>
</protein>
<dbReference type="Gene3D" id="3.90.1200.10">
    <property type="match status" value="1"/>
</dbReference>
<organism evidence="2 3">
    <name type="scientific">Coprinopsis marcescibilis</name>
    <name type="common">Agaric fungus</name>
    <name type="synonym">Psathyrella marcescibilis</name>
    <dbReference type="NCBI Taxonomy" id="230819"/>
    <lineage>
        <taxon>Eukaryota</taxon>
        <taxon>Fungi</taxon>
        <taxon>Dikarya</taxon>
        <taxon>Basidiomycota</taxon>
        <taxon>Agaricomycotina</taxon>
        <taxon>Agaricomycetes</taxon>
        <taxon>Agaricomycetidae</taxon>
        <taxon>Agaricales</taxon>
        <taxon>Agaricineae</taxon>
        <taxon>Psathyrellaceae</taxon>
        <taxon>Coprinopsis</taxon>
    </lineage>
</organism>
<dbReference type="OrthoDB" id="5404599at2759"/>
<dbReference type="PANTHER" id="PTHR21310">
    <property type="entry name" value="AMINOGLYCOSIDE PHOSPHOTRANSFERASE-RELATED-RELATED"/>
    <property type="match status" value="1"/>
</dbReference>
<dbReference type="SUPFAM" id="SSF56112">
    <property type="entry name" value="Protein kinase-like (PK-like)"/>
    <property type="match status" value="1"/>
</dbReference>
<evidence type="ECO:0000313" key="3">
    <source>
        <dbReference type="Proteomes" id="UP000307440"/>
    </source>
</evidence>
<evidence type="ECO:0000259" key="1">
    <source>
        <dbReference type="Pfam" id="PF01636"/>
    </source>
</evidence>
<proteinExistence type="predicted"/>
<reference evidence="2 3" key="1">
    <citation type="journal article" date="2019" name="Nat. Ecol. Evol.">
        <title>Megaphylogeny resolves global patterns of mushroom evolution.</title>
        <authorList>
            <person name="Varga T."/>
            <person name="Krizsan K."/>
            <person name="Foldi C."/>
            <person name="Dima B."/>
            <person name="Sanchez-Garcia M."/>
            <person name="Sanchez-Ramirez S."/>
            <person name="Szollosi G.J."/>
            <person name="Szarkandi J.G."/>
            <person name="Papp V."/>
            <person name="Albert L."/>
            <person name="Andreopoulos W."/>
            <person name="Angelini C."/>
            <person name="Antonin V."/>
            <person name="Barry K.W."/>
            <person name="Bougher N.L."/>
            <person name="Buchanan P."/>
            <person name="Buyck B."/>
            <person name="Bense V."/>
            <person name="Catcheside P."/>
            <person name="Chovatia M."/>
            <person name="Cooper J."/>
            <person name="Damon W."/>
            <person name="Desjardin D."/>
            <person name="Finy P."/>
            <person name="Geml J."/>
            <person name="Haridas S."/>
            <person name="Hughes K."/>
            <person name="Justo A."/>
            <person name="Karasinski D."/>
            <person name="Kautmanova I."/>
            <person name="Kiss B."/>
            <person name="Kocsube S."/>
            <person name="Kotiranta H."/>
            <person name="LaButti K.M."/>
            <person name="Lechner B.E."/>
            <person name="Liimatainen K."/>
            <person name="Lipzen A."/>
            <person name="Lukacs Z."/>
            <person name="Mihaltcheva S."/>
            <person name="Morgado L.N."/>
            <person name="Niskanen T."/>
            <person name="Noordeloos M.E."/>
            <person name="Ohm R.A."/>
            <person name="Ortiz-Santana B."/>
            <person name="Ovrebo C."/>
            <person name="Racz N."/>
            <person name="Riley R."/>
            <person name="Savchenko A."/>
            <person name="Shiryaev A."/>
            <person name="Soop K."/>
            <person name="Spirin V."/>
            <person name="Szebenyi C."/>
            <person name="Tomsovsky M."/>
            <person name="Tulloss R.E."/>
            <person name="Uehling J."/>
            <person name="Grigoriev I.V."/>
            <person name="Vagvolgyi C."/>
            <person name="Papp T."/>
            <person name="Martin F.M."/>
            <person name="Miettinen O."/>
            <person name="Hibbett D.S."/>
            <person name="Nagy L.G."/>
        </authorList>
    </citation>
    <scope>NUCLEOTIDE SEQUENCE [LARGE SCALE GENOMIC DNA]</scope>
    <source>
        <strain evidence="2 3">CBS 121175</strain>
    </source>
</reference>
<gene>
    <name evidence="2" type="ORF">FA15DRAFT_624719</name>
</gene>
<name>A0A5C3KKR2_COPMA</name>
<dbReference type="Pfam" id="PF01636">
    <property type="entry name" value="APH"/>
    <property type="match status" value="1"/>
</dbReference>
<dbReference type="InterPro" id="IPR002575">
    <property type="entry name" value="Aminoglycoside_PTrfase"/>
</dbReference>
<dbReference type="Proteomes" id="UP000307440">
    <property type="component" value="Unassembled WGS sequence"/>
</dbReference>
<dbReference type="InterPro" id="IPR011009">
    <property type="entry name" value="Kinase-like_dom_sf"/>
</dbReference>
<sequence>MVSQSLDHPLPPVSTRRPFHLAFLSAALRITPTAIRRWAYSQLISIGERRGWRIHPGIYRLPFGLVVKRSPFDVQRVEAAALHFLESDTRDVSHPLLIDAVSTDERVAVRDETRRTTYTIMTFISGDTACDVMDDSFTPNDWARLEMDLRKQLDALRLHTSQQSHEICNAAGGIVYDPARLSWVAEEQLRLATAKEFFSQLWPGLSIPRNRDTIRPVIQPLIDKPIPISFCHADLVPRNLIFPGGLDAWRAGRSRVCIIDWEYAGWMPEPWDAIKSILILGEEDDPWLPFVKRVFPGYDEYLEAEMLWRSKSGMMII</sequence>
<dbReference type="InterPro" id="IPR051678">
    <property type="entry name" value="AGP_Transferase"/>
</dbReference>
<keyword evidence="3" id="KW-1185">Reference proteome</keyword>